<dbReference type="EMBL" id="FCOJ02000021">
    <property type="protein sequence ID" value="SAK63296.1"/>
    <property type="molecule type" value="Genomic_DNA"/>
</dbReference>
<gene>
    <name evidence="1" type="ORF">AWB82_03291</name>
</gene>
<dbReference type="Proteomes" id="UP000054596">
    <property type="component" value="Unassembled WGS sequence"/>
</dbReference>
<comment type="caution">
    <text evidence="1">The sequence shown here is derived from an EMBL/GenBank/DDBJ whole genome shotgun (WGS) entry which is preliminary data.</text>
</comment>
<dbReference type="STRING" id="1777143.AWB82_03291"/>
<sequence>MDRNETSSVREDASSHRDFDVGGDFLSPIKHAGMDKSDPSYDWDWMCESLPFAAAEW</sequence>
<evidence type="ECO:0000313" key="1">
    <source>
        <dbReference type="EMBL" id="SAK63296.1"/>
    </source>
</evidence>
<dbReference type="AlphaFoldDB" id="A0A158B0R1"/>
<proteinExistence type="predicted"/>
<accession>A0A158B0R1</accession>
<dbReference type="RefSeq" id="WP_159462593.1">
    <property type="nucleotide sequence ID" value="NZ_FCOJ02000021.1"/>
</dbReference>
<evidence type="ECO:0000313" key="2">
    <source>
        <dbReference type="Proteomes" id="UP000054596"/>
    </source>
</evidence>
<name>A0A158B0R1_9BURK</name>
<protein>
    <submittedName>
        <fullName evidence="1">Uncharacterized protein</fullName>
    </submittedName>
</protein>
<organism evidence="1 2">
    <name type="scientific">Caballeronia glebae</name>
    <dbReference type="NCBI Taxonomy" id="1777143"/>
    <lineage>
        <taxon>Bacteria</taxon>
        <taxon>Pseudomonadati</taxon>
        <taxon>Pseudomonadota</taxon>
        <taxon>Betaproteobacteria</taxon>
        <taxon>Burkholderiales</taxon>
        <taxon>Burkholderiaceae</taxon>
        <taxon>Caballeronia</taxon>
    </lineage>
</organism>
<keyword evidence="2" id="KW-1185">Reference proteome</keyword>
<reference evidence="1" key="1">
    <citation type="submission" date="2016-01" db="EMBL/GenBank/DDBJ databases">
        <authorList>
            <person name="Peeters C."/>
        </authorList>
    </citation>
    <scope>NUCLEOTIDE SEQUENCE [LARGE SCALE GENOMIC DNA]</scope>
    <source>
        <strain evidence="1">LMG 29325</strain>
    </source>
</reference>